<keyword evidence="2 5" id="KW-0863">Zinc-finger</keyword>
<dbReference type="InterPro" id="IPR006612">
    <property type="entry name" value="THAP_Znf"/>
</dbReference>
<sequence>MGQQPNYSNGAGGQKFFKFPKTEVARNNWVKVCNLELPVKKNLFICEKYFHEKDISSHRILHEALPVLNLGFDESSQQSPEWVLPPILKTYDTKAENTEPNDMSFGNPNLEFGNPNDISFEEFEKYSRLHEIEMKCNDEDNISVCDHEHYARVARWFQNNSLKQAKKIKGLKRRVFLLARKCEALEKHILLSGDANEHAITFAKMIVEKKNSYNEKEKAMALNLNYMSIEAYNFMRDDLGFALPHKKTLLRWRSIRYVCPGIDAKVLNNLKKIVQDMKPEERICQLIFDEVSIRKDLTYNKVRDVIDGFVDNGEGHRESVIGNKCCFFMLKS</sequence>
<dbReference type="Pfam" id="PF05485">
    <property type="entry name" value="THAP"/>
    <property type="match status" value="1"/>
</dbReference>
<evidence type="ECO:0000256" key="5">
    <source>
        <dbReference type="PROSITE-ProRule" id="PRU00309"/>
    </source>
</evidence>
<dbReference type="GO" id="GO:0008270">
    <property type="term" value="F:zinc ion binding"/>
    <property type="evidence" value="ECO:0007669"/>
    <property type="project" value="UniProtKB-KW"/>
</dbReference>
<keyword evidence="4 5" id="KW-0238">DNA-binding</keyword>
<proteinExistence type="predicted"/>
<feature type="domain" description="THAP-type" evidence="6">
    <location>
        <begin position="1"/>
        <end position="69"/>
    </location>
</feature>
<dbReference type="InterPro" id="IPR021896">
    <property type="entry name" value="THAP9-like_HTH"/>
</dbReference>
<dbReference type="InterPro" id="IPR048365">
    <property type="entry name" value="TNP-like_RNaseH_N"/>
</dbReference>
<reference evidence="7" key="1">
    <citation type="submission" date="2015-06" db="EMBL/GenBank/DDBJ databases">
        <authorList>
            <person name="Hoefler B.C."/>
            <person name="Straight P.D."/>
        </authorList>
    </citation>
    <scope>NUCLEOTIDE SEQUENCE</scope>
</reference>
<dbReference type="Gene3D" id="6.20.210.20">
    <property type="entry name" value="THAP domain"/>
    <property type="match status" value="1"/>
</dbReference>
<organism evidence="7">
    <name type="scientific">Bactrocera latifrons</name>
    <name type="common">Malaysian fruit fly</name>
    <name type="synonym">Chaetodacus latifrons</name>
    <dbReference type="NCBI Taxonomy" id="174628"/>
    <lineage>
        <taxon>Eukaryota</taxon>
        <taxon>Metazoa</taxon>
        <taxon>Ecdysozoa</taxon>
        <taxon>Arthropoda</taxon>
        <taxon>Hexapoda</taxon>
        <taxon>Insecta</taxon>
        <taxon>Pterygota</taxon>
        <taxon>Neoptera</taxon>
        <taxon>Endopterygota</taxon>
        <taxon>Diptera</taxon>
        <taxon>Brachycera</taxon>
        <taxon>Muscomorpha</taxon>
        <taxon>Tephritoidea</taxon>
        <taxon>Tephritidae</taxon>
        <taxon>Bactrocera</taxon>
        <taxon>Bactrocera</taxon>
    </lineage>
</organism>
<dbReference type="SUPFAM" id="SSF57716">
    <property type="entry name" value="Glucocorticoid receptor-like (DNA-binding domain)"/>
    <property type="match status" value="1"/>
</dbReference>
<dbReference type="PROSITE" id="PS50950">
    <property type="entry name" value="ZF_THAP"/>
    <property type="match status" value="1"/>
</dbReference>
<gene>
    <name evidence="7" type="ORF">c2_g1_i8</name>
</gene>
<evidence type="ECO:0000259" key="6">
    <source>
        <dbReference type="PROSITE" id="PS50950"/>
    </source>
</evidence>
<evidence type="ECO:0000313" key="7">
    <source>
        <dbReference type="EMBL" id="JAI18935.1"/>
    </source>
</evidence>
<dbReference type="Pfam" id="PF12017">
    <property type="entry name" value="Tnp_P_element"/>
    <property type="match status" value="1"/>
</dbReference>
<keyword evidence="1" id="KW-0479">Metal-binding</keyword>
<dbReference type="GO" id="GO:0003677">
    <property type="term" value="F:DNA binding"/>
    <property type="evidence" value="ECO:0007669"/>
    <property type="project" value="UniProtKB-UniRule"/>
</dbReference>
<name>A0A0K8TXX8_BACLA</name>
<protein>
    <recommendedName>
        <fullName evidence="6">THAP-type domain-containing protein</fullName>
    </recommendedName>
</protein>
<dbReference type="SMART" id="SM00692">
    <property type="entry name" value="DM3"/>
    <property type="match status" value="1"/>
</dbReference>
<keyword evidence="3" id="KW-0862">Zinc</keyword>
<evidence type="ECO:0000256" key="3">
    <source>
        <dbReference type="ARBA" id="ARBA00022833"/>
    </source>
</evidence>
<dbReference type="AlphaFoldDB" id="A0A0K8TXX8"/>
<accession>A0A0K8TXX8</accession>
<evidence type="ECO:0000256" key="2">
    <source>
        <dbReference type="ARBA" id="ARBA00022771"/>
    </source>
</evidence>
<dbReference type="Pfam" id="PF21787">
    <property type="entry name" value="TNP-like_RNaseH_N"/>
    <property type="match status" value="1"/>
</dbReference>
<dbReference type="EMBL" id="GDHF01033379">
    <property type="protein sequence ID" value="JAI18935.1"/>
    <property type="molecule type" value="Transcribed_RNA"/>
</dbReference>
<evidence type="ECO:0000256" key="4">
    <source>
        <dbReference type="ARBA" id="ARBA00023125"/>
    </source>
</evidence>
<evidence type="ECO:0000256" key="1">
    <source>
        <dbReference type="ARBA" id="ARBA00022723"/>
    </source>
</evidence>
<dbReference type="InterPro" id="IPR038441">
    <property type="entry name" value="THAP_Znf_sf"/>
</dbReference>